<evidence type="ECO:0000313" key="8">
    <source>
        <dbReference type="Proteomes" id="UP000000599"/>
    </source>
</evidence>
<dbReference type="EMBL" id="CR382139">
    <property type="protein sequence ID" value="CAG90422.2"/>
    <property type="molecule type" value="Genomic_DNA"/>
</dbReference>
<dbReference type="GO" id="GO:0005741">
    <property type="term" value="C:mitochondrial outer membrane"/>
    <property type="evidence" value="ECO:0007669"/>
    <property type="project" value="EnsemblFungi"/>
</dbReference>
<dbReference type="HOGENOM" id="CLU_005391_3_1_1"/>
<dbReference type="GO" id="GO:0006744">
    <property type="term" value="P:ubiquinone biosynthetic process"/>
    <property type="evidence" value="ECO:0007669"/>
    <property type="project" value="EnsemblFungi"/>
</dbReference>
<dbReference type="SUPFAM" id="SSF53720">
    <property type="entry name" value="ALDH-like"/>
    <property type="match status" value="1"/>
</dbReference>
<protein>
    <submittedName>
        <fullName evidence="7">DEHA2G09372p</fullName>
    </submittedName>
</protein>
<dbReference type="GO" id="GO:0005811">
    <property type="term" value="C:lipid droplet"/>
    <property type="evidence" value="ECO:0007669"/>
    <property type="project" value="EnsemblFungi"/>
</dbReference>
<evidence type="ECO:0000259" key="6">
    <source>
        <dbReference type="Pfam" id="PF00171"/>
    </source>
</evidence>
<dbReference type="Gene3D" id="3.40.605.10">
    <property type="entry name" value="Aldehyde Dehydrogenase, Chain A, domain 1"/>
    <property type="match status" value="1"/>
</dbReference>
<dbReference type="OrthoDB" id="440325at2759"/>
<evidence type="ECO:0000256" key="4">
    <source>
        <dbReference type="RuleBase" id="RU003345"/>
    </source>
</evidence>
<dbReference type="OMA" id="MKDQKVP"/>
<dbReference type="GeneID" id="2904843"/>
<dbReference type="PANTHER" id="PTHR43570">
    <property type="entry name" value="ALDEHYDE DEHYDROGENASE"/>
    <property type="match status" value="1"/>
</dbReference>
<dbReference type="Proteomes" id="UP000000599">
    <property type="component" value="Chromosome G"/>
</dbReference>
<dbReference type="Pfam" id="PF00171">
    <property type="entry name" value="Aldedh"/>
    <property type="match status" value="1"/>
</dbReference>
<dbReference type="GO" id="GO:0047770">
    <property type="term" value="F:carboxylate reductase activity"/>
    <property type="evidence" value="ECO:0007669"/>
    <property type="project" value="EnsemblFungi"/>
</dbReference>
<reference evidence="7 8" key="1">
    <citation type="journal article" date="2004" name="Nature">
        <title>Genome evolution in yeasts.</title>
        <authorList>
            <consortium name="Genolevures"/>
            <person name="Dujon B."/>
            <person name="Sherman D."/>
            <person name="Fischer G."/>
            <person name="Durrens P."/>
            <person name="Casaregola S."/>
            <person name="Lafontaine I."/>
            <person name="de Montigny J."/>
            <person name="Marck C."/>
            <person name="Neuveglise C."/>
            <person name="Talla E."/>
            <person name="Goffard N."/>
            <person name="Frangeul L."/>
            <person name="Aigle M."/>
            <person name="Anthouard V."/>
            <person name="Babour A."/>
            <person name="Barbe V."/>
            <person name="Barnay S."/>
            <person name="Blanchin S."/>
            <person name="Beckerich J.M."/>
            <person name="Beyne E."/>
            <person name="Bleykasten C."/>
            <person name="Boisrame A."/>
            <person name="Boyer J."/>
            <person name="Cattolico L."/>
            <person name="Confanioleri F."/>
            <person name="de Daruvar A."/>
            <person name="Despons L."/>
            <person name="Fabre E."/>
            <person name="Fairhead C."/>
            <person name="Ferry-Dumazet H."/>
            <person name="Groppi A."/>
            <person name="Hantraye F."/>
            <person name="Hennequin C."/>
            <person name="Jauniaux N."/>
            <person name="Joyet P."/>
            <person name="Kachouri R."/>
            <person name="Kerrest A."/>
            <person name="Koszul R."/>
            <person name="Lemaire M."/>
            <person name="Lesur I."/>
            <person name="Ma L."/>
            <person name="Muller H."/>
            <person name="Nicaud J.M."/>
            <person name="Nikolski M."/>
            <person name="Oztas S."/>
            <person name="Ozier-Kalogeropoulos O."/>
            <person name="Pellenz S."/>
            <person name="Potier S."/>
            <person name="Richard G.F."/>
            <person name="Straub M.L."/>
            <person name="Suleau A."/>
            <person name="Swennene D."/>
            <person name="Tekaia F."/>
            <person name="Wesolowski-Louvel M."/>
            <person name="Westhof E."/>
            <person name="Wirth B."/>
            <person name="Zeniou-Meyer M."/>
            <person name="Zivanovic I."/>
            <person name="Bolotin-Fukuhara M."/>
            <person name="Thierry A."/>
            <person name="Bouchier C."/>
            <person name="Caudron B."/>
            <person name="Scarpelli C."/>
            <person name="Gaillardin C."/>
            <person name="Weissenbach J."/>
            <person name="Wincker P."/>
            <person name="Souciet J.L."/>
        </authorList>
    </citation>
    <scope>NUCLEOTIDE SEQUENCE [LARGE SCALE GENOMIC DNA]</scope>
    <source>
        <strain evidence="8">ATCC 36239 / CBS 767 / BCRC 21394 / JCM 1990 / NBRC 0083 / IGC 2968</strain>
    </source>
</reference>
<evidence type="ECO:0000256" key="5">
    <source>
        <dbReference type="SAM" id="MobiDB-lite"/>
    </source>
</evidence>
<dbReference type="GO" id="GO:0006665">
    <property type="term" value="P:sphingolipid metabolic process"/>
    <property type="evidence" value="ECO:0007669"/>
    <property type="project" value="EnsemblFungi"/>
</dbReference>
<dbReference type="GO" id="GO:0018484">
    <property type="term" value="F:4-hydroxybenzaldehyde dehydrogenase (NAD+) activity"/>
    <property type="evidence" value="ECO:0007669"/>
    <property type="project" value="EnsemblFungi"/>
</dbReference>
<feature type="compositionally biased region" description="Basic and acidic residues" evidence="5">
    <location>
        <begin position="1"/>
        <end position="10"/>
    </location>
</feature>
<dbReference type="InterPro" id="IPR016160">
    <property type="entry name" value="Ald_DH_CS_CYS"/>
</dbReference>
<dbReference type="STRING" id="284592.Q6BIL7"/>
<dbReference type="GO" id="GO:0046185">
    <property type="term" value="P:aldehyde catabolic process"/>
    <property type="evidence" value="ECO:0007669"/>
    <property type="project" value="EnsemblFungi"/>
</dbReference>
<dbReference type="CDD" id="cd07135">
    <property type="entry name" value="ALDH_F14-YMR110C"/>
    <property type="match status" value="1"/>
</dbReference>
<keyword evidence="8" id="KW-1185">Reference proteome</keyword>
<dbReference type="Gene3D" id="3.40.309.10">
    <property type="entry name" value="Aldehyde Dehydrogenase, Chain A, domain 2"/>
    <property type="match status" value="1"/>
</dbReference>
<sequence>MAPSSKERKGTGVNVESQQVNGKTKTSGNVKNKLEHEGPVATAAAKGSKGKVEDEGVLQYTPLDEIPVRVARLTESFHKTRKTHSIQYRLNQLRNLYFAVKDNVDPLCDALYKDFYRSASETKNLEITGGLSELLHVMSSLHKWIQPEKVTDLPVSMSATPVYIERVPLGTVLVISPFNYPFLLSLSSIVAALAGGNVVVFKPSESTPHFSKLFCEIVSNALDDDIFYAINGAIPETTKALEQKYDKIMYTGSTMVGTIIAKKAAETLTPVLLELGGKSPCFVLDDVKGKDLPTIARRIVWGRFTNCGQTCVAVDYVLAHASIKDKLVKAMVKVVEEEFYGSLNKDDRNYTHLIHDRAFANLSRVLDDTKGDVVVGGLRDESSRFFSPTIIDNCSWDDSTMKAELFGPLLPILTYTDLSVATAEVVQNHDFPLAQYIFTSGSTSRKNPQVDQILTSIRSGGAVVNDVLMHFSLTNAPIGGVGASGQGAYHGYYSFRAFTHERTTMEQPLFNDFALAARYPPFNDKKDKLIQSSMSRHNGNVWFSRTGDVSYNGPNPLWSFWTGFTGICTLGYNLVNSL</sequence>
<organism evidence="7 8">
    <name type="scientific">Debaryomyces hansenii (strain ATCC 36239 / CBS 767 / BCRC 21394 / JCM 1990 / NBRC 0083 / IGC 2968)</name>
    <name type="common">Yeast</name>
    <name type="synonym">Torulaspora hansenii</name>
    <dbReference type="NCBI Taxonomy" id="284592"/>
    <lineage>
        <taxon>Eukaryota</taxon>
        <taxon>Fungi</taxon>
        <taxon>Dikarya</taxon>
        <taxon>Ascomycota</taxon>
        <taxon>Saccharomycotina</taxon>
        <taxon>Pichiomycetes</taxon>
        <taxon>Debaryomycetaceae</taxon>
        <taxon>Debaryomyces</taxon>
    </lineage>
</organism>
<dbReference type="PROSITE" id="PS00070">
    <property type="entry name" value="ALDEHYDE_DEHYDR_CYS"/>
    <property type="match status" value="1"/>
</dbReference>
<accession>Q6BIL7</accession>
<keyword evidence="2 4" id="KW-0560">Oxidoreductase</keyword>
<dbReference type="RefSeq" id="XP_461954.2">
    <property type="nucleotide sequence ID" value="XM_461954.1"/>
</dbReference>
<dbReference type="InterPro" id="IPR016162">
    <property type="entry name" value="Ald_DH_N"/>
</dbReference>
<feature type="compositionally biased region" description="Polar residues" evidence="5">
    <location>
        <begin position="14"/>
        <end position="30"/>
    </location>
</feature>
<dbReference type="InterPro" id="IPR015590">
    <property type="entry name" value="Aldehyde_DH_dom"/>
</dbReference>
<dbReference type="InterPro" id="IPR029510">
    <property type="entry name" value="Ald_DH_CS_GLU"/>
</dbReference>
<dbReference type="FunCoup" id="Q6BIL7">
    <property type="interactions" value="498"/>
</dbReference>
<dbReference type="eggNOG" id="KOG2456">
    <property type="taxonomic scope" value="Eukaryota"/>
</dbReference>
<dbReference type="PANTHER" id="PTHR43570:SF16">
    <property type="entry name" value="ALDEHYDE DEHYDROGENASE TYPE III, ISOFORM Q"/>
    <property type="match status" value="1"/>
</dbReference>
<dbReference type="InParanoid" id="Q6BIL7"/>
<evidence type="ECO:0000256" key="3">
    <source>
        <dbReference type="PROSITE-ProRule" id="PRU10007"/>
    </source>
</evidence>
<evidence type="ECO:0000256" key="2">
    <source>
        <dbReference type="ARBA" id="ARBA00023002"/>
    </source>
</evidence>
<dbReference type="AlphaFoldDB" id="Q6BIL7"/>
<dbReference type="InterPro" id="IPR016163">
    <property type="entry name" value="Ald_DH_C"/>
</dbReference>
<dbReference type="KEGG" id="dha:DEHA2G09372g"/>
<dbReference type="FunFam" id="3.40.605.10:FF:000004">
    <property type="entry name" value="Aldehyde dehydrogenase"/>
    <property type="match status" value="1"/>
</dbReference>
<dbReference type="InterPro" id="IPR012394">
    <property type="entry name" value="Aldehyde_DH_NAD(P)"/>
</dbReference>
<proteinExistence type="inferred from homology"/>
<evidence type="ECO:0000313" key="7">
    <source>
        <dbReference type="EMBL" id="CAG90422.2"/>
    </source>
</evidence>
<feature type="domain" description="Aldehyde dehydrogenase" evidence="6">
    <location>
        <begin position="80"/>
        <end position="503"/>
    </location>
</feature>
<gene>
    <name evidence="7" type="ordered locus">DEHA2G09372g</name>
</gene>
<feature type="active site" evidence="3">
    <location>
        <position position="274"/>
    </location>
</feature>
<feature type="region of interest" description="Disordered" evidence="5">
    <location>
        <begin position="1"/>
        <end position="48"/>
    </location>
</feature>
<dbReference type="PROSITE" id="PS00687">
    <property type="entry name" value="ALDEHYDE_DEHYDR_GLU"/>
    <property type="match status" value="1"/>
</dbReference>
<comment type="similarity">
    <text evidence="1 4">Belongs to the aldehyde dehydrogenase family.</text>
</comment>
<name>Q6BIL7_DEBHA</name>
<dbReference type="VEuPathDB" id="FungiDB:DEHA2G09372g"/>
<dbReference type="InterPro" id="IPR016161">
    <property type="entry name" value="Ald_DH/histidinol_DH"/>
</dbReference>
<evidence type="ECO:0000256" key="1">
    <source>
        <dbReference type="ARBA" id="ARBA00009986"/>
    </source>
</evidence>